<organism evidence="1 2">
    <name type="scientific">Microbotryum saponariae</name>
    <dbReference type="NCBI Taxonomy" id="289078"/>
    <lineage>
        <taxon>Eukaryota</taxon>
        <taxon>Fungi</taxon>
        <taxon>Dikarya</taxon>
        <taxon>Basidiomycota</taxon>
        <taxon>Pucciniomycotina</taxon>
        <taxon>Microbotryomycetes</taxon>
        <taxon>Microbotryales</taxon>
        <taxon>Microbotryaceae</taxon>
        <taxon>Microbotryum</taxon>
    </lineage>
</organism>
<evidence type="ECO:0000313" key="2">
    <source>
        <dbReference type="Proteomes" id="UP000249723"/>
    </source>
</evidence>
<gene>
    <name evidence="1" type="ORF">BZ3500_MVSOF-1268-A1-R1_CHR8-1G09863</name>
</gene>
<proteinExistence type="predicted"/>
<reference evidence="2" key="1">
    <citation type="submission" date="2016-10" db="EMBL/GenBank/DDBJ databases">
        <authorList>
            <person name="Jeantristanb JTB J.-T."/>
            <person name="Ricardo R."/>
        </authorList>
    </citation>
    <scope>NUCLEOTIDE SEQUENCE [LARGE SCALE GENOMIC DNA]</scope>
</reference>
<accession>A0A2X0LQB8</accession>
<keyword evidence="2" id="KW-1185">Reference proteome</keyword>
<name>A0A2X0LQB8_9BASI</name>
<evidence type="ECO:0000313" key="1">
    <source>
        <dbReference type="EMBL" id="SCZ95889.1"/>
    </source>
</evidence>
<sequence>MMTTTQSNEQGLEQRARTEWPECCGKLVKGQRSRGTCGIGKLARAWRCAGWRQMATSACCKTILVALTSTPKVKAPSRDACAESSFNTETKGHTGNCYEPLTALAVEATSKQTLESFFDRSFRFGDMELNAIDIRLNQGGVSQVLMLQWTTDQR</sequence>
<dbReference type="Proteomes" id="UP000249723">
    <property type="component" value="Unassembled WGS sequence"/>
</dbReference>
<dbReference type="AlphaFoldDB" id="A0A2X0LQB8"/>
<protein>
    <submittedName>
        <fullName evidence="1">BZ3500_MvSof-1268-A1-R1_Chr8-1g09863 protein</fullName>
    </submittedName>
</protein>
<dbReference type="EMBL" id="FMWP01000087">
    <property type="protein sequence ID" value="SCZ95889.1"/>
    <property type="molecule type" value="Genomic_DNA"/>
</dbReference>